<feature type="transmembrane region" description="Helical" evidence="1">
    <location>
        <begin position="7"/>
        <end position="26"/>
    </location>
</feature>
<dbReference type="InterPro" id="IPR012337">
    <property type="entry name" value="RNaseH-like_sf"/>
</dbReference>
<reference evidence="3 4" key="1">
    <citation type="submission" date="2017-06" db="EMBL/GenBank/DDBJ databases">
        <title>Draft genome sequence of the halophilic bacterium Marinobacter vinifirmus FB1.</title>
        <authorList>
            <person name="Stepanov V.G."/>
            <person name="Roberts D.J."/>
            <person name="Fox G.E."/>
        </authorList>
    </citation>
    <scope>NUCLEOTIDE SEQUENCE [LARGE SCALE GENOMIC DNA]</scope>
    <source>
        <strain evidence="3 4">FB1</strain>
    </source>
</reference>
<evidence type="ECO:0000313" key="3">
    <source>
        <dbReference type="EMBL" id="OZC34685.1"/>
    </source>
</evidence>
<dbReference type="Proteomes" id="UP000216984">
    <property type="component" value="Unassembled WGS sequence"/>
</dbReference>
<proteinExistence type="predicted"/>
<dbReference type="SUPFAM" id="SSF53098">
    <property type="entry name" value="Ribonuclease H-like"/>
    <property type="match status" value="1"/>
</dbReference>
<keyword evidence="1" id="KW-0812">Transmembrane</keyword>
<dbReference type="NCBIfam" id="NF033516">
    <property type="entry name" value="transpos_IS3"/>
    <property type="match status" value="1"/>
</dbReference>
<dbReference type="EMBL" id="NEFY01000031">
    <property type="protein sequence ID" value="OZC34685.1"/>
    <property type="molecule type" value="Genomic_DNA"/>
</dbReference>
<name>A0A7Z1DTU1_9GAMM</name>
<organism evidence="3 4">
    <name type="scientific">Marinobacter vinifirmus</name>
    <dbReference type="NCBI Taxonomy" id="355591"/>
    <lineage>
        <taxon>Bacteria</taxon>
        <taxon>Pseudomonadati</taxon>
        <taxon>Pseudomonadota</taxon>
        <taxon>Gammaproteobacteria</taxon>
        <taxon>Pseudomonadales</taxon>
        <taxon>Marinobacteraceae</taxon>
        <taxon>Marinobacter</taxon>
    </lineage>
</organism>
<protein>
    <recommendedName>
        <fullName evidence="2">Integrase catalytic domain-containing protein</fullName>
    </recommendedName>
</protein>
<comment type="caution">
    <text evidence="3">The sequence shown here is derived from an EMBL/GenBank/DDBJ whole genome shotgun (WGS) entry which is preliminary data.</text>
</comment>
<feature type="transmembrane region" description="Helical" evidence="1">
    <location>
        <begin position="96"/>
        <end position="115"/>
    </location>
</feature>
<dbReference type="Pfam" id="PF13683">
    <property type="entry name" value="rve_3"/>
    <property type="match status" value="1"/>
</dbReference>
<keyword evidence="1" id="KW-0472">Membrane</keyword>
<evidence type="ECO:0000313" key="4">
    <source>
        <dbReference type="Proteomes" id="UP000216984"/>
    </source>
</evidence>
<dbReference type="GO" id="GO:0015074">
    <property type="term" value="P:DNA integration"/>
    <property type="evidence" value="ECO:0007669"/>
    <property type="project" value="InterPro"/>
</dbReference>
<dbReference type="AlphaFoldDB" id="A0A7Z1DTU1"/>
<keyword evidence="4" id="KW-1185">Reference proteome</keyword>
<keyword evidence="1" id="KW-1133">Transmembrane helix</keyword>
<dbReference type="InterPro" id="IPR036397">
    <property type="entry name" value="RNaseH_sf"/>
</dbReference>
<dbReference type="PANTHER" id="PTHR47515:SF1">
    <property type="entry name" value="BLR2054 PROTEIN"/>
    <property type="match status" value="1"/>
</dbReference>
<dbReference type="GO" id="GO:0003676">
    <property type="term" value="F:nucleic acid binding"/>
    <property type="evidence" value="ECO:0007669"/>
    <property type="project" value="InterPro"/>
</dbReference>
<evidence type="ECO:0000259" key="2">
    <source>
        <dbReference type="PROSITE" id="PS50994"/>
    </source>
</evidence>
<dbReference type="InterPro" id="IPR001584">
    <property type="entry name" value="Integrase_cat-core"/>
</dbReference>
<dbReference type="InterPro" id="IPR048020">
    <property type="entry name" value="Transpos_IS3"/>
</dbReference>
<feature type="transmembrane region" description="Helical" evidence="1">
    <location>
        <begin position="32"/>
        <end position="55"/>
    </location>
</feature>
<dbReference type="PROSITE" id="PS50994">
    <property type="entry name" value="INTEGRASE"/>
    <property type="match status" value="1"/>
</dbReference>
<dbReference type="Gene3D" id="3.30.420.10">
    <property type="entry name" value="Ribonuclease H-like superfamily/Ribonuclease H"/>
    <property type="match status" value="1"/>
</dbReference>
<feature type="transmembrane region" description="Helical" evidence="1">
    <location>
        <begin position="67"/>
        <end position="90"/>
    </location>
</feature>
<evidence type="ECO:0000256" key="1">
    <source>
        <dbReference type="SAM" id="Phobius"/>
    </source>
</evidence>
<gene>
    <name evidence="3" type="ORF">B9Q17_10560</name>
</gene>
<feature type="domain" description="Integrase catalytic" evidence="2">
    <location>
        <begin position="167"/>
        <end position="328"/>
    </location>
</feature>
<sequence>MVFSYPFFSWFVLTVTELTAVIPVLSNALTHLLAFCPTIMARPMFLLGQTVSLLLNAADQNTRKSEANGSATALSTIGSVVGCLLTSSVLMYLLGVGYSIFFNCAILAICALLVISPDRSPMNSALIGVAAEVNHKKVYRLYREAGLAVRKRKRRKGVMVERQPLVLPDAPNHSWSMDFVMDSLANGRRIKCLTIVDDFTKECLDIPAAMGISGEQVARTLDGIAAFRGHPKAGRTDQGPEFTGKALDQWAYRHGVELKLIQPGKPMQNGYVESFNGKFRDECLNEHWFRDLAHAREKISNWRLDYNEQRPHSSLGYQTPLEFASALRLGKTDSAVTDITRKQLD</sequence>
<dbReference type="PANTHER" id="PTHR47515">
    <property type="entry name" value="LOW CALCIUM RESPONSE LOCUS PROTEIN T"/>
    <property type="match status" value="1"/>
</dbReference>
<accession>A0A7Z1DTU1</accession>